<gene>
    <name evidence="5" type="ORF">TNCV_2625941</name>
</gene>
<dbReference type="GO" id="GO:0008270">
    <property type="term" value="F:zinc ion binding"/>
    <property type="evidence" value="ECO:0007669"/>
    <property type="project" value="UniProtKB-KW"/>
</dbReference>
<dbReference type="EMBL" id="BMAU01021388">
    <property type="protein sequence ID" value="GFY29423.1"/>
    <property type="molecule type" value="Genomic_DNA"/>
</dbReference>
<evidence type="ECO:0000313" key="6">
    <source>
        <dbReference type="Proteomes" id="UP000887159"/>
    </source>
</evidence>
<dbReference type="Pfam" id="PF13639">
    <property type="entry name" value="zf-RING_2"/>
    <property type="match status" value="1"/>
</dbReference>
<evidence type="ECO:0000256" key="2">
    <source>
        <dbReference type="ARBA" id="ARBA00022833"/>
    </source>
</evidence>
<keyword evidence="2" id="KW-0862">Zinc</keyword>
<comment type="caution">
    <text evidence="5">The sequence shown here is derived from an EMBL/GenBank/DDBJ whole genome shotgun (WGS) entry which is preliminary data.</text>
</comment>
<evidence type="ECO:0000256" key="3">
    <source>
        <dbReference type="PROSITE-ProRule" id="PRU00175"/>
    </source>
</evidence>
<keyword evidence="6" id="KW-1185">Reference proteome</keyword>
<protein>
    <recommendedName>
        <fullName evidence="4">RING-type domain-containing protein</fullName>
    </recommendedName>
</protein>
<dbReference type="Proteomes" id="UP000887159">
    <property type="component" value="Unassembled WGS sequence"/>
</dbReference>
<evidence type="ECO:0000256" key="1">
    <source>
        <dbReference type="ARBA" id="ARBA00022771"/>
    </source>
</evidence>
<dbReference type="Gene3D" id="3.30.40.10">
    <property type="entry name" value="Zinc/RING finger domain, C3HC4 (zinc finger)"/>
    <property type="match status" value="1"/>
</dbReference>
<dbReference type="AlphaFoldDB" id="A0A8X6W6W8"/>
<sequence length="94" mass="11309">MHWPEKTHCGHGFHLQCLLQHLDVSYTCPLCRAPNPLRTNILETVMSPRKIGELERRIALDQFFFFWAALEKVDFQKYWEAQELSRHQDRKLKE</sequence>
<evidence type="ECO:0000313" key="5">
    <source>
        <dbReference type="EMBL" id="GFY29423.1"/>
    </source>
</evidence>
<dbReference type="InterPro" id="IPR013083">
    <property type="entry name" value="Znf_RING/FYVE/PHD"/>
</dbReference>
<feature type="domain" description="RING-type" evidence="4">
    <location>
        <begin position="9"/>
        <end position="32"/>
    </location>
</feature>
<keyword evidence="1 3" id="KW-0863">Zinc-finger</keyword>
<proteinExistence type="predicted"/>
<dbReference type="PROSITE" id="PS50089">
    <property type="entry name" value="ZF_RING_2"/>
    <property type="match status" value="1"/>
</dbReference>
<dbReference type="InterPro" id="IPR001841">
    <property type="entry name" value="Znf_RING"/>
</dbReference>
<evidence type="ECO:0000259" key="4">
    <source>
        <dbReference type="PROSITE" id="PS50089"/>
    </source>
</evidence>
<accession>A0A8X6W6W8</accession>
<organism evidence="5 6">
    <name type="scientific">Trichonephila clavipes</name>
    <name type="common">Golden silk orbweaver</name>
    <name type="synonym">Nephila clavipes</name>
    <dbReference type="NCBI Taxonomy" id="2585209"/>
    <lineage>
        <taxon>Eukaryota</taxon>
        <taxon>Metazoa</taxon>
        <taxon>Ecdysozoa</taxon>
        <taxon>Arthropoda</taxon>
        <taxon>Chelicerata</taxon>
        <taxon>Arachnida</taxon>
        <taxon>Araneae</taxon>
        <taxon>Araneomorphae</taxon>
        <taxon>Entelegynae</taxon>
        <taxon>Araneoidea</taxon>
        <taxon>Nephilidae</taxon>
        <taxon>Trichonephila</taxon>
    </lineage>
</organism>
<dbReference type="SUPFAM" id="SSF57850">
    <property type="entry name" value="RING/U-box"/>
    <property type="match status" value="1"/>
</dbReference>
<name>A0A8X6W6W8_TRICX</name>
<reference evidence="5" key="1">
    <citation type="submission" date="2020-08" db="EMBL/GenBank/DDBJ databases">
        <title>Multicomponent nature underlies the extraordinary mechanical properties of spider dragline silk.</title>
        <authorList>
            <person name="Kono N."/>
            <person name="Nakamura H."/>
            <person name="Mori M."/>
            <person name="Yoshida Y."/>
            <person name="Ohtoshi R."/>
            <person name="Malay A.D."/>
            <person name="Moran D.A.P."/>
            <person name="Tomita M."/>
            <person name="Numata K."/>
            <person name="Arakawa K."/>
        </authorList>
    </citation>
    <scope>NUCLEOTIDE SEQUENCE</scope>
</reference>
<keyword evidence="1 3" id="KW-0479">Metal-binding</keyword>